<feature type="domain" description="Lipid/polyisoprenoid-binding YceI-like" evidence="2">
    <location>
        <begin position="22"/>
        <end position="179"/>
    </location>
</feature>
<dbReference type="InterPro" id="IPR007372">
    <property type="entry name" value="Lipid/polyisoprenoid-bd_YceI"/>
</dbReference>
<dbReference type="InterPro" id="IPR036761">
    <property type="entry name" value="TTHA0802/YceI-like_sf"/>
</dbReference>
<organism evidence="3 4">
    <name type="scientific">Alteromonas gilva</name>
    <dbReference type="NCBI Taxonomy" id="2987522"/>
    <lineage>
        <taxon>Bacteria</taxon>
        <taxon>Pseudomonadati</taxon>
        <taxon>Pseudomonadota</taxon>
        <taxon>Gammaproteobacteria</taxon>
        <taxon>Alteromonadales</taxon>
        <taxon>Alteromonadaceae</taxon>
        <taxon>Alteromonas/Salinimonas group</taxon>
        <taxon>Alteromonas</taxon>
    </lineage>
</organism>
<sequence length="179" mass="19337">MKILKGLLALVVCLHVHPVMARYAVDNTNARVDFSAEHVGMRFSGTFEKWQAQVNLPGTSDNGNGGAITASFDLSSAKTGNATYDETLPEGDWFDVKNHPQGKFASTSVTKTAQGFVVKGNLTLRGKSNAMEFTLNNQDGRLVASFPIDRLAYGIGVESDPSAEWVSQNIQMTIDIPKG</sequence>
<keyword evidence="4" id="KW-1185">Reference proteome</keyword>
<proteinExistence type="predicted"/>
<feature type="chain" id="PRO_5046664735" evidence="1">
    <location>
        <begin position="22"/>
        <end position="179"/>
    </location>
</feature>
<reference evidence="3 4" key="1">
    <citation type="submission" date="2022-10" db="EMBL/GenBank/DDBJ databases">
        <title>Alteromonas sp. chi3 Genome sequencing.</title>
        <authorList>
            <person name="Park S."/>
        </authorList>
    </citation>
    <scope>NUCLEOTIDE SEQUENCE [LARGE SCALE GENOMIC DNA]</scope>
    <source>
        <strain evidence="4">chi3</strain>
    </source>
</reference>
<dbReference type="SMART" id="SM00867">
    <property type="entry name" value="YceI"/>
    <property type="match status" value="1"/>
</dbReference>
<dbReference type="EMBL" id="JAQQXP010000001">
    <property type="protein sequence ID" value="MDC8831132.1"/>
    <property type="molecule type" value="Genomic_DNA"/>
</dbReference>
<name>A0ABT5L280_9ALTE</name>
<comment type="caution">
    <text evidence="3">The sequence shown here is derived from an EMBL/GenBank/DDBJ whole genome shotgun (WGS) entry which is preliminary data.</text>
</comment>
<accession>A0ABT5L280</accession>
<dbReference type="PANTHER" id="PTHR34406:SF1">
    <property type="entry name" value="PROTEIN YCEI"/>
    <property type="match status" value="1"/>
</dbReference>
<evidence type="ECO:0000313" key="4">
    <source>
        <dbReference type="Proteomes" id="UP001218788"/>
    </source>
</evidence>
<feature type="signal peptide" evidence="1">
    <location>
        <begin position="1"/>
        <end position="21"/>
    </location>
</feature>
<evidence type="ECO:0000259" key="2">
    <source>
        <dbReference type="SMART" id="SM00867"/>
    </source>
</evidence>
<dbReference type="SUPFAM" id="SSF101874">
    <property type="entry name" value="YceI-like"/>
    <property type="match status" value="1"/>
</dbReference>
<dbReference type="RefSeq" id="WP_273640251.1">
    <property type="nucleotide sequence ID" value="NZ_JAQQXP010000001.1"/>
</dbReference>
<evidence type="ECO:0000313" key="3">
    <source>
        <dbReference type="EMBL" id="MDC8831132.1"/>
    </source>
</evidence>
<gene>
    <name evidence="3" type="ORF">OIK42_10210</name>
</gene>
<dbReference type="Pfam" id="PF04264">
    <property type="entry name" value="YceI"/>
    <property type="match status" value="1"/>
</dbReference>
<dbReference type="Gene3D" id="2.40.128.110">
    <property type="entry name" value="Lipid/polyisoprenoid-binding, YceI-like"/>
    <property type="match status" value="1"/>
</dbReference>
<dbReference type="PANTHER" id="PTHR34406">
    <property type="entry name" value="PROTEIN YCEI"/>
    <property type="match status" value="1"/>
</dbReference>
<evidence type="ECO:0000256" key="1">
    <source>
        <dbReference type="SAM" id="SignalP"/>
    </source>
</evidence>
<dbReference type="Proteomes" id="UP001218788">
    <property type="component" value="Unassembled WGS sequence"/>
</dbReference>
<keyword evidence="1" id="KW-0732">Signal</keyword>
<protein>
    <submittedName>
        <fullName evidence="3">YceI family protein</fullName>
    </submittedName>
</protein>